<gene>
    <name evidence="1" type="ORF">NITINOP_2577</name>
</gene>
<proteinExistence type="predicted"/>
<dbReference type="KEGG" id="nio:NITINOP_2577"/>
<dbReference type="EMBL" id="LN885086">
    <property type="protein sequence ID" value="CUQ67549.1"/>
    <property type="molecule type" value="Genomic_DNA"/>
</dbReference>
<dbReference type="AlphaFoldDB" id="A0A0S4KVY5"/>
<organism evidence="1 2">
    <name type="scientific">Candidatus Nitrospira inopinata</name>
    <dbReference type="NCBI Taxonomy" id="1715989"/>
    <lineage>
        <taxon>Bacteria</taxon>
        <taxon>Pseudomonadati</taxon>
        <taxon>Nitrospirota</taxon>
        <taxon>Nitrospiria</taxon>
        <taxon>Nitrospirales</taxon>
        <taxon>Nitrospiraceae</taxon>
        <taxon>Nitrospira</taxon>
    </lineage>
</organism>
<reference evidence="2" key="1">
    <citation type="submission" date="2015-09" db="EMBL/GenBank/DDBJ databases">
        <authorList>
            <person name="Daims H."/>
        </authorList>
    </citation>
    <scope>NUCLEOTIDE SEQUENCE [LARGE SCALE GENOMIC DNA]</scope>
</reference>
<accession>A0A0S4KVY5</accession>
<evidence type="ECO:0000313" key="1">
    <source>
        <dbReference type="EMBL" id="CUQ67549.1"/>
    </source>
</evidence>
<name>A0A0S4KVY5_9BACT</name>
<sequence length="69" mass="7737">MARLLLVFPSEISRQGEFSGEKTCGSGNRVISRRRHNKAPLLLDQLNLPARFKAEFAAKLPGNQNLILF</sequence>
<evidence type="ECO:0000313" key="2">
    <source>
        <dbReference type="Proteomes" id="UP000066284"/>
    </source>
</evidence>
<keyword evidence="2" id="KW-1185">Reference proteome</keyword>
<protein>
    <submittedName>
        <fullName evidence="1">Uncharacterized protein</fullName>
    </submittedName>
</protein>
<dbReference type="Proteomes" id="UP000066284">
    <property type="component" value="Chromosome 1"/>
</dbReference>